<accession>A0ABS2V0R0</accession>
<dbReference type="RefSeq" id="WP_205377426.1">
    <property type="nucleotide sequence ID" value="NZ_JAFEJA010000002.1"/>
</dbReference>
<keyword evidence="2" id="KW-0540">Nuclease</keyword>
<organism evidence="2 3">
    <name type="scientific">Streptomyces zhihengii</name>
    <dbReference type="NCBI Taxonomy" id="1818004"/>
    <lineage>
        <taxon>Bacteria</taxon>
        <taxon>Bacillati</taxon>
        <taxon>Actinomycetota</taxon>
        <taxon>Actinomycetes</taxon>
        <taxon>Kitasatosporales</taxon>
        <taxon>Streptomycetaceae</taxon>
        <taxon>Streptomyces</taxon>
    </lineage>
</organism>
<keyword evidence="2" id="KW-0255">Endonuclease</keyword>
<evidence type="ECO:0000256" key="1">
    <source>
        <dbReference type="SAM" id="SignalP"/>
    </source>
</evidence>
<feature type="signal peptide" evidence="1">
    <location>
        <begin position="1"/>
        <end position="31"/>
    </location>
</feature>
<dbReference type="PANTHER" id="PTHR24094">
    <property type="entry name" value="SECRETED PROTEIN"/>
    <property type="match status" value="1"/>
</dbReference>
<dbReference type="PANTHER" id="PTHR24094:SF15">
    <property type="entry name" value="AMP-DEPENDENT SYNTHETASE_LIGASE DOMAIN-CONTAINING PROTEIN-RELATED"/>
    <property type="match status" value="1"/>
</dbReference>
<feature type="chain" id="PRO_5045638147" evidence="1">
    <location>
        <begin position="32"/>
        <end position="228"/>
    </location>
</feature>
<dbReference type="EMBL" id="JAFEJA010000002">
    <property type="protein sequence ID" value="MBM9623273.1"/>
    <property type="molecule type" value="Genomic_DNA"/>
</dbReference>
<protein>
    <submittedName>
        <fullName evidence="2">HNH endonuclease</fullName>
    </submittedName>
</protein>
<comment type="caution">
    <text evidence="2">The sequence shown here is derived from an EMBL/GenBank/DDBJ whole genome shotgun (WGS) entry which is preliminary data.</text>
</comment>
<evidence type="ECO:0000313" key="2">
    <source>
        <dbReference type="EMBL" id="MBM9623273.1"/>
    </source>
</evidence>
<name>A0ABS2V0R0_9ACTN</name>
<dbReference type="GO" id="GO:0004519">
    <property type="term" value="F:endonuclease activity"/>
    <property type="evidence" value="ECO:0007669"/>
    <property type="project" value="UniProtKB-KW"/>
</dbReference>
<keyword evidence="3" id="KW-1185">Reference proteome</keyword>
<evidence type="ECO:0000313" key="3">
    <source>
        <dbReference type="Proteomes" id="UP000664109"/>
    </source>
</evidence>
<gene>
    <name evidence="2" type="ORF">JE024_32250</name>
</gene>
<sequence length="228" mass="23612">MTTHRLRTPRVLALVSLLAALCLAPPAPAGAAEVVPLADAVGRVPVVPEQAGAAPGPDAFPHWNAGLVPDDGCDTRAEVLLAEAVEVPAAGPGCRLTGGRWAPYTGGGQITGADAAVVAHTVPPAEAWESGAAAWPAARREAYANDQGAPQPLTVLTTGTHRARGDRDPADWIPAEPSAHCRYIAEWVATKLRWGLDADTAEMEAMKVFAEGPCEDTVVHYTVVPATA</sequence>
<reference evidence="2 3" key="1">
    <citation type="journal article" date="2016" name="Arch. Microbiol.">
        <title>Streptomyces zhihengii sp. nov., isolated from rhizospheric soil of Psammosilene tunicoides.</title>
        <authorList>
            <person name="Huang M.J."/>
            <person name="Fei J.J."/>
            <person name="Salam N."/>
            <person name="Kim C.J."/>
            <person name="Hozzein W.N."/>
            <person name="Xiao M."/>
            <person name="Huang H.Q."/>
            <person name="Li W.J."/>
        </authorList>
    </citation>
    <scope>NUCLEOTIDE SEQUENCE [LARGE SCALE GENOMIC DNA]</scope>
    <source>
        <strain evidence="2 3">YIM T102</strain>
    </source>
</reference>
<dbReference type="Proteomes" id="UP000664109">
    <property type="component" value="Unassembled WGS sequence"/>
</dbReference>
<proteinExistence type="predicted"/>
<keyword evidence="1" id="KW-0732">Signal</keyword>
<keyword evidence="2" id="KW-0378">Hydrolase</keyword>